<evidence type="ECO:0000313" key="6">
    <source>
        <dbReference type="Proteomes" id="UP000305267"/>
    </source>
</evidence>
<organism evidence="5 6">
    <name type="scientific">Methylobacterium terricola</name>
    <dbReference type="NCBI Taxonomy" id="2583531"/>
    <lineage>
        <taxon>Bacteria</taxon>
        <taxon>Pseudomonadati</taxon>
        <taxon>Pseudomonadota</taxon>
        <taxon>Alphaproteobacteria</taxon>
        <taxon>Hyphomicrobiales</taxon>
        <taxon>Methylobacteriaceae</taxon>
        <taxon>Methylobacterium</taxon>
    </lineage>
</organism>
<evidence type="ECO:0000313" key="5">
    <source>
        <dbReference type="EMBL" id="TNC06396.1"/>
    </source>
</evidence>
<dbReference type="SMART" id="SM00267">
    <property type="entry name" value="GGDEF"/>
    <property type="match status" value="1"/>
</dbReference>
<dbReference type="Proteomes" id="UP000305267">
    <property type="component" value="Unassembled WGS sequence"/>
</dbReference>
<dbReference type="SUPFAM" id="SSF55073">
    <property type="entry name" value="Nucleotide cyclase"/>
    <property type="match status" value="1"/>
</dbReference>
<sequence length="386" mass="41040">MVQALKRRLRRLLLTPQAEALNADATYGDRLQRLSVLAGIAVPGFLVMFVWYAMWPLVAALVVSGVFLIAAPLISRWSGSLRLGRELFLVALFGFKSYEVVYFGTILSPGSAWLASVPVLAIMTGGLACGLAWTLATVAAVVVLGIAGHAWMTPRTFDEVELQTIYSIGIICLVACLTVFVFLVDYERGLAIAGLARMNETVRTLAIRDPLTEVFNRRHIGDLIAGDDSRPAEARTIRAVVMIDIDRFKAINDTFGHLTGDGVIKAVAAAIVAEAGPQNPVGRFGGEEFICLVRSPPDARDGPALAEAIRRRVSGLACDGIPGLGRVTVSVGLAACEAFGSAQAALPEADSALYAAKEAGRDCVREARPGRTAWPGHGAWPSAQAS</sequence>
<dbReference type="EC" id="2.7.7.65" evidence="1"/>
<dbReference type="OrthoDB" id="8401841at2"/>
<keyword evidence="3" id="KW-0812">Transmembrane</keyword>
<comment type="caution">
    <text evidence="5">The sequence shown here is derived from an EMBL/GenBank/DDBJ whole genome shotgun (WGS) entry which is preliminary data.</text>
</comment>
<evidence type="ECO:0000256" key="3">
    <source>
        <dbReference type="SAM" id="Phobius"/>
    </source>
</evidence>
<name>A0A5C4L7A5_9HYPH</name>
<dbReference type="GO" id="GO:0052621">
    <property type="term" value="F:diguanylate cyclase activity"/>
    <property type="evidence" value="ECO:0007669"/>
    <property type="project" value="UniProtKB-EC"/>
</dbReference>
<evidence type="ECO:0000256" key="2">
    <source>
        <dbReference type="ARBA" id="ARBA00034247"/>
    </source>
</evidence>
<reference evidence="5 6" key="1">
    <citation type="submission" date="2019-06" db="EMBL/GenBank/DDBJ databases">
        <title>Genome of Methylobacterium sp. 17Sr1-39.</title>
        <authorList>
            <person name="Seo T."/>
        </authorList>
    </citation>
    <scope>NUCLEOTIDE SEQUENCE [LARGE SCALE GENOMIC DNA]</scope>
    <source>
        <strain evidence="5 6">17Sr1-39</strain>
    </source>
</reference>
<dbReference type="CDD" id="cd01949">
    <property type="entry name" value="GGDEF"/>
    <property type="match status" value="1"/>
</dbReference>
<keyword evidence="6" id="KW-1185">Reference proteome</keyword>
<dbReference type="PANTHER" id="PTHR45138">
    <property type="entry name" value="REGULATORY COMPONENTS OF SENSORY TRANSDUCTION SYSTEM"/>
    <property type="match status" value="1"/>
</dbReference>
<accession>A0A5C4L7A5</accession>
<evidence type="ECO:0000256" key="1">
    <source>
        <dbReference type="ARBA" id="ARBA00012528"/>
    </source>
</evidence>
<dbReference type="PROSITE" id="PS50887">
    <property type="entry name" value="GGDEF"/>
    <property type="match status" value="1"/>
</dbReference>
<dbReference type="InterPro" id="IPR000160">
    <property type="entry name" value="GGDEF_dom"/>
</dbReference>
<dbReference type="NCBIfam" id="TIGR00254">
    <property type="entry name" value="GGDEF"/>
    <property type="match status" value="1"/>
</dbReference>
<dbReference type="Gene3D" id="3.30.70.270">
    <property type="match status" value="1"/>
</dbReference>
<dbReference type="InterPro" id="IPR050469">
    <property type="entry name" value="Diguanylate_Cyclase"/>
</dbReference>
<protein>
    <recommendedName>
        <fullName evidence="1">diguanylate cyclase</fullName>
        <ecNumber evidence="1">2.7.7.65</ecNumber>
    </recommendedName>
</protein>
<keyword evidence="3" id="KW-1133">Transmembrane helix</keyword>
<proteinExistence type="predicted"/>
<feature type="transmembrane region" description="Helical" evidence="3">
    <location>
        <begin position="119"/>
        <end position="152"/>
    </location>
</feature>
<dbReference type="GO" id="GO:0005886">
    <property type="term" value="C:plasma membrane"/>
    <property type="evidence" value="ECO:0007669"/>
    <property type="project" value="TreeGrafter"/>
</dbReference>
<feature type="domain" description="GGDEF" evidence="4">
    <location>
        <begin position="236"/>
        <end position="369"/>
    </location>
</feature>
<dbReference type="GO" id="GO:0043709">
    <property type="term" value="P:cell adhesion involved in single-species biofilm formation"/>
    <property type="evidence" value="ECO:0007669"/>
    <property type="project" value="TreeGrafter"/>
</dbReference>
<dbReference type="InterPro" id="IPR029787">
    <property type="entry name" value="Nucleotide_cyclase"/>
</dbReference>
<dbReference type="PANTHER" id="PTHR45138:SF9">
    <property type="entry name" value="DIGUANYLATE CYCLASE DGCM-RELATED"/>
    <property type="match status" value="1"/>
</dbReference>
<dbReference type="InterPro" id="IPR043128">
    <property type="entry name" value="Rev_trsase/Diguanyl_cyclase"/>
</dbReference>
<dbReference type="EMBL" id="VDDA01000050">
    <property type="protein sequence ID" value="TNC06396.1"/>
    <property type="molecule type" value="Genomic_DNA"/>
</dbReference>
<dbReference type="Pfam" id="PF00990">
    <property type="entry name" value="GGDEF"/>
    <property type="match status" value="1"/>
</dbReference>
<keyword evidence="3" id="KW-0472">Membrane</keyword>
<dbReference type="RefSeq" id="WP_139040553.1">
    <property type="nucleotide sequence ID" value="NZ_VDDA01000050.1"/>
</dbReference>
<feature type="transmembrane region" description="Helical" evidence="3">
    <location>
        <begin position="34"/>
        <end position="52"/>
    </location>
</feature>
<feature type="transmembrane region" description="Helical" evidence="3">
    <location>
        <begin position="58"/>
        <end position="75"/>
    </location>
</feature>
<dbReference type="AlphaFoldDB" id="A0A5C4L7A5"/>
<feature type="transmembrane region" description="Helical" evidence="3">
    <location>
        <begin position="164"/>
        <end position="184"/>
    </location>
</feature>
<dbReference type="GO" id="GO:1902201">
    <property type="term" value="P:negative regulation of bacterial-type flagellum-dependent cell motility"/>
    <property type="evidence" value="ECO:0007669"/>
    <property type="project" value="TreeGrafter"/>
</dbReference>
<gene>
    <name evidence="5" type="ORF">FF100_34655</name>
</gene>
<evidence type="ECO:0000259" key="4">
    <source>
        <dbReference type="PROSITE" id="PS50887"/>
    </source>
</evidence>
<comment type="catalytic activity">
    <reaction evidence="2">
        <text>2 GTP = 3',3'-c-di-GMP + 2 diphosphate</text>
        <dbReference type="Rhea" id="RHEA:24898"/>
        <dbReference type="ChEBI" id="CHEBI:33019"/>
        <dbReference type="ChEBI" id="CHEBI:37565"/>
        <dbReference type="ChEBI" id="CHEBI:58805"/>
        <dbReference type="EC" id="2.7.7.65"/>
    </reaction>
</comment>